<dbReference type="GO" id="GO:0005739">
    <property type="term" value="C:mitochondrion"/>
    <property type="evidence" value="ECO:0000318"/>
    <property type="project" value="GO_Central"/>
</dbReference>
<dbReference type="CDD" id="cd01053">
    <property type="entry name" value="AOX"/>
    <property type="match status" value="1"/>
</dbReference>
<dbReference type="GO" id="GO:0009579">
    <property type="term" value="C:thylakoid"/>
    <property type="evidence" value="ECO:0000318"/>
    <property type="project" value="GO_Central"/>
</dbReference>
<dbReference type="PANTHER" id="PTHR31803:SF10">
    <property type="entry name" value="UBIQUINOL OXIDASE 4, CHLOROPLASTIC_CHROMOPLASTIC"/>
    <property type="match status" value="1"/>
</dbReference>
<evidence type="ECO:0000256" key="4">
    <source>
        <dbReference type="ARBA" id="ARBA00022448"/>
    </source>
</evidence>
<dbReference type="InterPro" id="IPR038659">
    <property type="entry name" value="AOX_sf"/>
</dbReference>
<keyword evidence="9 14" id="KW-1133">Transmembrane helix</keyword>
<protein>
    <recommendedName>
        <fullName evidence="13">Ubiquinol oxidase</fullName>
        <ecNumber evidence="13">1.10.3.11</ecNumber>
    </recommendedName>
</protein>
<keyword evidence="7 13" id="KW-0479">Metal-binding</keyword>
<dbReference type="GO" id="GO:0016020">
    <property type="term" value="C:membrane"/>
    <property type="evidence" value="ECO:0007669"/>
    <property type="project" value="UniProtKB-SubCell"/>
</dbReference>
<dbReference type="AlphaFoldDB" id="A0A0K9PQV4"/>
<comment type="catalytic activity">
    <reaction evidence="1 13">
        <text>2 a ubiquinol + O2 = 2 a ubiquinone + 2 H2O</text>
        <dbReference type="Rhea" id="RHEA:30255"/>
        <dbReference type="Rhea" id="RHEA-COMP:9565"/>
        <dbReference type="Rhea" id="RHEA-COMP:9566"/>
        <dbReference type="ChEBI" id="CHEBI:15377"/>
        <dbReference type="ChEBI" id="CHEBI:15379"/>
        <dbReference type="ChEBI" id="CHEBI:16389"/>
        <dbReference type="ChEBI" id="CHEBI:17976"/>
        <dbReference type="EC" id="1.10.3.11"/>
    </reaction>
</comment>
<name>A0A0K9PQV4_ZOSMR</name>
<evidence type="ECO:0000256" key="12">
    <source>
        <dbReference type="ARBA" id="ARBA00023136"/>
    </source>
</evidence>
<evidence type="ECO:0000256" key="9">
    <source>
        <dbReference type="ARBA" id="ARBA00022989"/>
    </source>
</evidence>
<comment type="cofactor">
    <cofactor evidence="13">
        <name>Fe cation</name>
        <dbReference type="ChEBI" id="CHEBI:24875"/>
    </cofactor>
    <text evidence="13">Binds 2 iron ions per subunit.</text>
</comment>
<dbReference type="FunFam" id="1.20.1260.140:FF:000003">
    <property type="entry name" value="Ubiquinol oxidase"/>
    <property type="match status" value="1"/>
</dbReference>
<accession>A0A0K9PQV4</accession>
<dbReference type="GO" id="GO:0009916">
    <property type="term" value="F:alternative oxidase activity"/>
    <property type="evidence" value="ECO:0000318"/>
    <property type="project" value="GO_Central"/>
</dbReference>
<dbReference type="GO" id="GO:0010230">
    <property type="term" value="P:alternative respiration"/>
    <property type="evidence" value="ECO:0000318"/>
    <property type="project" value="GO_Central"/>
</dbReference>
<dbReference type="Pfam" id="PF01786">
    <property type="entry name" value="AOX"/>
    <property type="match status" value="1"/>
</dbReference>
<comment type="similarity">
    <text evidence="3 13">Belongs to the alternative oxidase family.</text>
</comment>
<evidence type="ECO:0000256" key="7">
    <source>
        <dbReference type="ARBA" id="ARBA00022723"/>
    </source>
</evidence>
<dbReference type="GO" id="GO:0046872">
    <property type="term" value="F:metal ion binding"/>
    <property type="evidence" value="ECO:0007669"/>
    <property type="project" value="UniProtKB-UniRule"/>
</dbReference>
<evidence type="ECO:0000256" key="2">
    <source>
        <dbReference type="ARBA" id="ARBA00004370"/>
    </source>
</evidence>
<evidence type="ECO:0000256" key="10">
    <source>
        <dbReference type="ARBA" id="ARBA00023002"/>
    </source>
</evidence>
<keyword evidence="5 13" id="KW-0679">Respiratory chain</keyword>
<keyword evidence="8 13" id="KW-0249">Electron transport</keyword>
<evidence type="ECO:0000256" key="8">
    <source>
        <dbReference type="ARBA" id="ARBA00022982"/>
    </source>
</evidence>
<gene>
    <name evidence="15" type="ORF">ZOSMA_182G00520</name>
</gene>
<dbReference type="Proteomes" id="UP000036987">
    <property type="component" value="Unassembled WGS sequence"/>
</dbReference>
<dbReference type="InterPro" id="IPR002680">
    <property type="entry name" value="AOX"/>
</dbReference>
<sequence length="359" mass="41707">MSCRPVIFSAPNPWPTIRDENLDNCRVSSFSPFISTNTLISFPYAPSRPSNGARISRMPNRLRASKSQKEKEKVIVEESFDAKRLSSNGDVGDEKSQGTPDLLEIWAIKFEHTINSVLTETVVNILDVLYHDQTYTRFYVLETIARVPYFAFISVLHLYETLGWWRRADYLKVHFAESWNELHHLLIMEELGGNRRWFDRFFSQSIAVVYYFMTVAMYIISPRMAYHFSECVEKHAYSTYDKFIKLEEEELKKLPASRVAINYYMNNDLYMFDEFQTSRAPNTRRPKIDNLYDVFINIRDDEAEHCKTMKACQVHGSIRSPHSMADSNIDPVCAMLETDCEGIVDCVKKTVISKSQVGK</sequence>
<evidence type="ECO:0000256" key="11">
    <source>
        <dbReference type="ARBA" id="ARBA00023004"/>
    </source>
</evidence>
<evidence type="ECO:0000256" key="6">
    <source>
        <dbReference type="ARBA" id="ARBA00022692"/>
    </source>
</evidence>
<dbReference type="OrthoDB" id="4493at2759"/>
<dbReference type="Gene3D" id="1.20.1260.140">
    <property type="entry name" value="Alternative oxidase"/>
    <property type="match status" value="1"/>
</dbReference>
<evidence type="ECO:0000256" key="5">
    <source>
        <dbReference type="ARBA" id="ARBA00022660"/>
    </source>
</evidence>
<proteinExistence type="inferred from homology"/>
<evidence type="ECO:0000256" key="13">
    <source>
        <dbReference type="RuleBase" id="RU003779"/>
    </source>
</evidence>
<organism evidence="15 16">
    <name type="scientific">Zostera marina</name>
    <name type="common">Eelgrass</name>
    <dbReference type="NCBI Taxonomy" id="29655"/>
    <lineage>
        <taxon>Eukaryota</taxon>
        <taxon>Viridiplantae</taxon>
        <taxon>Streptophyta</taxon>
        <taxon>Embryophyta</taxon>
        <taxon>Tracheophyta</taxon>
        <taxon>Spermatophyta</taxon>
        <taxon>Magnoliopsida</taxon>
        <taxon>Liliopsida</taxon>
        <taxon>Zosteraceae</taxon>
        <taxon>Zostera</taxon>
    </lineage>
</organism>
<evidence type="ECO:0000256" key="1">
    <source>
        <dbReference type="ARBA" id="ARBA00001192"/>
    </source>
</evidence>
<dbReference type="GO" id="GO:0106292">
    <property type="term" value="F:superoxide-generating NADPH oxidase activity"/>
    <property type="evidence" value="ECO:0007669"/>
    <property type="project" value="UniProtKB-ARBA"/>
</dbReference>
<dbReference type="EC" id="1.10.3.11" evidence="13"/>
<comment type="caution">
    <text evidence="15">The sequence shown here is derived from an EMBL/GenBank/DDBJ whole genome shotgun (WGS) entry which is preliminary data.</text>
</comment>
<dbReference type="PANTHER" id="PTHR31803">
    <property type="entry name" value="ALTERNATIVE OXIDASE"/>
    <property type="match status" value="1"/>
</dbReference>
<reference evidence="16" key="1">
    <citation type="journal article" date="2016" name="Nature">
        <title>The genome of the seagrass Zostera marina reveals angiosperm adaptation to the sea.</title>
        <authorList>
            <person name="Olsen J.L."/>
            <person name="Rouze P."/>
            <person name="Verhelst B."/>
            <person name="Lin Y.-C."/>
            <person name="Bayer T."/>
            <person name="Collen J."/>
            <person name="Dattolo E."/>
            <person name="De Paoli E."/>
            <person name="Dittami S."/>
            <person name="Maumus F."/>
            <person name="Michel G."/>
            <person name="Kersting A."/>
            <person name="Lauritano C."/>
            <person name="Lohaus R."/>
            <person name="Toepel M."/>
            <person name="Tonon T."/>
            <person name="Vanneste K."/>
            <person name="Amirebrahimi M."/>
            <person name="Brakel J."/>
            <person name="Bostroem C."/>
            <person name="Chovatia M."/>
            <person name="Grimwood J."/>
            <person name="Jenkins J.W."/>
            <person name="Jueterbock A."/>
            <person name="Mraz A."/>
            <person name="Stam W.T."/>
            <person name="Tice H."/>
            <person name="Bornberg-Bauer E."/>
            <person name="Green P.J."/>
            <person name="Pearson G.A."/>
            <person name="Procaccini G."/>
            <person name="Duarte C.M."/>
            <person name="Schmutz J."/>
            <person name="Reusch T.B.H."/>
            <person name="Van de Peer Y."/>
        </authorList>
    </citation>
    <scope>NUCLEOTIDE SEQUENCE [LARGE SCALE GENOMIC DNA]</scope>
    <source>
        <strain evidence="16">cv. Finnish</strain>
    </source>
</reference>
<evidence type="ECO:0000313" key="15">
    <source>
        <dbReference type="EMBL" id="KMZ71361.1"/>
    </source>
</evidence>
<keyword evidence="6 13" id="KW-0812">Transmembrane</keyword>
<dbReference type="EMBL" id="LFYR01000678">
    <property type="protein sequence ID" value="KMZ71361.1"/>
    <property type="molecule type" value="Genomic_DNA"/>
</dbReference>
<evidence type="ECO:0000256" key="14">
    <source>
        <dbReference type="SAM" id="Phobius"/>
    </source>
</evidence>
<keyword evidence="11 13" id="KW-0408">Iron</keyword>
<keyword evidence="16" id="KW-1185">Reference proteome</keyword>
<dbReference type="GO" id="GO:0102721">
    <property type="term" value="F:ubiquinol:oxygen oxidoreductase activity"/>
    <property type="evidence" value="ECO:0007669"/>
    <property type="project" value="UniProtKB-EC"/>
</dbReference>
<evidence type="ECO:0000256" key="3">
    <source>
        <dbReference type="ARBA" id="ARBA00008388"/>
    </source>
</evidence>
<keyword evidence="10 13" id="KW-0560">Oxidoreductase</keyword>
<dbReference type="OMA" id="NERWFDR"/>
<dbReference type="GO" id="GO:0016117">
    <property type="term" value="P:carotenoid biosynthetic process"/>
    <property type="evidence" value="ECO:0000318"/>
    <property type="project" value="GO_Central"/>
</dbReference>
<feature type="transmembrane region" description="Helical" evidence="14">
    <location>
        <begin position="201"/>
        <end position="220"/>
    </location>
</feature>
<keyword evidence="12 13" id="KW-0472">Membrane</keyword>
<dbReference type="STRING" id="29655.A0A0K9PQV4"/>
<keyword evidence="4" id="KW-0813">Transport</keyword>
<comment type="subcellular location">
    <subcellularLocation>
        <location evidence="2">Membrane</location>
    </subcellularLocation>
</comment>
<evidence type="ECO:0000313" key="16">
    <source>
        <dbReference type="Proteomes" id="UP000036987"/>
    </source>
</evidence>
<dbReference type="GO" id="GO:0098803">
    <property type="term" value="C:respiratory chain complex"/>
    <property type="evidence" value="ECO:0007669"/>
    <property type="project" value="UniProtKB-UniRule"/>
</dbReference>